<comment type="subcellular location">
    <subcellularLocation>
        <location evidence="1">Endomembrane system</location>
        <topology evidence="1">Multi-pass membrane protein</topology>
    </subcellularLocation>
    <subcellularLocation>
        <location evidence="9">Vacuole membrane</location>
        <topology evidence="9">Multi-pass membrane protein</topology>
    </subcellularLocation>
</comment>
<comment type="caution">
    <text evidence="10">The sequence shown here is derived from an EMBL/GenBank/DDBJ whole genome shotgun (WGS) entry which is preliminary data.</text>
</comment>
<proteinExistence type="inferred from homology"/>
<feature type="transmembrane region" description="Helical" evidence="9">
    <location>
        <begin position="131"/>
        <end position="150"/>
    </location>
</feature>
<evidence type="ECO:0000256" key="5">
    <source>
        <dbReference type="ARBA" id="ARBA00022692"/>
    </source>
</evidence>
<keyword evidence="4 9" id="KW-0926">Vacuole</keyword>
<dbReference type="CDD" id="cd17483">
    <property type="entry name" value="MFS_Atg22_like"/>
    <property type="match status" value="1"/>
</dbReference>
<dbReference type="InterPro" id="IPR024671">
    <property type="entry name" value="Atg22-like"/>
</dbReference>
<evidence type="ECO:0000256" key="3">
    <source>
        <dbReference type="ARBA" id="ARBA00022448"/>
    </source>
</evidence>
<dbReference type="GO" id="GO:0005774">
    <property type="term" value="C:vacuolar membrane"/>
    <property type="evidence" value="ECO:0007669"/>
    <property type="project" value="UniProtKB-SubCell"/>
</dbReference>
<keyword evidence="7 9" id="KW-1133">Transmembrane helix</keyword>
<dbReference type="InterPro" id="IPR044738">
    <property type="entry name" value="Atg22"/>
</dbReference>
<dbReference type="EMBL" id="JAIFTL010000011">
    <property type="protein sequence ID" value="KAG9326972.1"/>
    <property type="molecule type" value="Genomic_DNA"/>
</dbReference>
<dbReference type="GO" id="GO:0006914">
    <property type="term" value="P:autophagy"/>
    <property type="evidence" value="ECO:0007669"/>
    <property type="project" value="UniProtKB-KW"/>
</dbReference>
<dbReference type="PANTHER" id="PTHR23519">
    <property type="entry name" value="AUTOPHAGY-RELATED PROTEIN 22"/>
    <property type="match status" value="1"/>
</dbReference>
<feature type="transmembrane region" description="Helical" evidence="9">
    <location>
        <begin position="100"/>
        <end position="119"/>
    </location>
</feature>
<protein>
    <recommendedName>
        <fullName evidence="9">Autophagy-related protein</fullName>
    </recommendedName>
</protein>
<accession>A0A9P8A9Q1</accession>
<evidence type="ECO:0000256" key="9">
    <source>
        <dbReference type="RuleBase" id="RU363073"/>
    </source>
</evidence>
<dbReference type="GO" id="GO:0032974">
    <property type="term" value="P:amino acid transmembrane export from vacuole"/>
    <property type="evidence" value="ECO:0007669"/>
    <property type="project" value="InterPro"/>
</dbReference>
<evidence type="ECO:0000256" key="4">
    <source>
        <dbReference type="ARBA" id="ARBA00022554"/>
    </source>
</evidence>
<keyword evidence="5 9" id="KW-0812">Transmembrane</keyword>
<feature type="transmembrane region" description="Helical" evidence="9">
    <location>
        <begin position="312"/>
        <end position="333"/>
    </location>
</feature>
<sequence length="514" mass="57421">MKEEALDIATRQDLERTLSEDDADQKILTKREIQGWLAYAAAAEPYSVVCISALAPIVLEALASGYGRQHDNRDLPCDTTATDYKCVVQVGSLWLDTASFSLYCISVSVFLQAFVFISMGALADHGTRRKTFLLTFAYIGSIATILFAAIRTTSLYWFAGVLVIISNVAFGASWVLYYAFIPTLARDHPEVADSKKNVRKGMESWADYQFMKDKISNSLSSHSMAIGYGTGVLLLIIAAGIALVLDQSTYSLQLGMALAGVWWFLVSFFTMKYMPAQPGVPLATNANLFLYSWRRLGKTLYQAKSLKETFKYLVSWFILSDGSSTIISLAIFMGKKKFLLNNTQLMIGAIMVPLSALIGTYMWLWIQRKLQLTSKQALLAISIAFAVVPVYVLIGFSDVFGLVHKIEIWPTLVYFGLMLGAFQSFSRVMYAALIPKGKESEFFSLYGITDKSSSWLGPLITGAIIENNDTRWGFVFPLCMMIFPLFLIWWVDMDKGILDAERFSLEHTDEKDGL</sequence>
<comment type="similarity">
    <text evidence="2 9">Belongs to the ATG22 family.</text>
</comment>
<evidence type="ECO:0000256" key="6">
    <source>
        <dbReference type="ARBA" id="ARBA00022970"/>
    </source>
</evidence>
<keyword evidence="8 9" id="KW-0472">Membrane</keyword>
<dbReference type="AlphaFoldDB" id="A0A9P8A9Q1"/>
<dbReference type="Proteomes" id="UP000717515">
    <property type="component" value="Unassembled WGS sequence"/>
</dbReference>
<evidence type="ECO:0000256" key="1">
    <source>
        <dbReference type="ARBA" id="ARBA00004127"/>
    </source>
</evidence>
<evidence type="ECO:0000256" key="8">
    <source>
        <dbReference type="ARBA" id="ARBA00023136"/>
    </source>
</evidence>
<feature type="transmembrane region" description="Helical" evidence="9">
    <location>
        <begin position="345"/>
        <end position="365"/>
    </location>
</feature>
<dbReference type="InterPro" id="IPR050495">
    <property type="entry name" value="ATG22/LtaA_families"/>
</dbReference>
<organism evidence="10 11">
    <name type="scientific">Mortierella alpina</name>
    <name type="common">Oleaginous fungus</name>
    <name type="synonym">Mortierella renispora</name>
    <dbReference type="NCBI Taxonomy" id="64518"/>
    <lineage>
        <taxon>Eukaryota</taxon>
        <taxon>Fungi</taxon>
        <taxon>Fungi incertae sedis</taxon>
        <taxon>Mucoromycota</taxon>
        <taxon>Mortierellomycotina</taxon>
        <taxon>Mortierellomycetes</taxon>
        <taxon>Mortierellales</taxon>
        <taxon>Mortierellaceae</taxon>
        <taxon>Mortierella</taxon>
    </lineage>
</organism>
<feature type="transmembrane region" description="Helical" evidence="9">
    <location>
        <begin position="377"/>
        <end position="396"/>
    </location>
</feature>
<dbReference type="InterPro" id="IPR036259">
    <property type="entry name" value="MFS_trans_sf"/>
</dbReference>
<keyword evidence="9" id="KW-0072">Autophagy</keyword>
<feature type="transmembrane region" description="Helical" evidence="9">
    <location>
        <begin position="225"/>
        <end position="244"/>
    </location>
</feature>
<dbReference type="GO" id="GO:0012505">
    <property type="term" value="C:endomembrane system"/>
    <property type="evidence" value="ECO:0007669"/>
    <property type="project" value="UniProtKB-SubCell"/>
</dbReference>
<feature type="transmembrane region" description="Helical" evidence="9">
    <location>
        <begin position="250"/>
        <end position="269"/>
    </location>
</feature>
<feature type="transmembrane region" description="Helical" evidence="9">
    <location>
        <begin position="408"/>
        <end position="430"/>
    </location>
</feature>
<feature type="transmembrane region" description="Helical" evidence="9">
    <location>
        <begin position="472"/>
        <end position="491"/>
    </location>
</feature>
<dbReference type="PANTHER" id="PTHR23519:SF1">
    <property type="entry name" value="AUTOPHAGY-RELATED PROTEIN 22"/>
    <property type="match status" value="1"/>
</dbReference>
<gene>
    <name evidence="10" type="ORF">KVV02_001922</name>
</gene>
<evidence type="ECO:0000313" key="11">
    <source>
        <dbReference type="Proteomes" id="UP000717515"/>
    </source>
</evidence>
<dbReference type="SUPFAM" id="SSF103473">
    <property type="entry name" value="MFS general substrate transporter"/>
    <property type="match status" value="2"/>
</dbReference>
<keyword evidence="3 9" id="KW-0813">Transport</keyword>
<evidence type="ECO:0000256" key="2">
    <source>
        <dbReference type="ARBA" id="ARBA00006978"/>
    </source>
</evidence>
<feature type="transmembrane region" description="Helical" evidence="9">
    <location>
        <begin position="36"/>
        <end position="59"/>
    </location>
</feature>
<evidence type="ECO:0000256" key="7">
    <source>
        <dbReference type="ARBA" id="ARBA00022989"/>
    </source>
</evidence>
<comment type="function">
    <text evidence="9">Vacuolar effluxer which mediate the efflux of amino acids resulting from autophagic degradation. The release of autophagic amino acids allows the maintenance of protein synthesis and viability during nitrogen starvation.</text>
</comment>
<feature type="transmembrane region" description="Helical" evidence="9">
    <location>
        <begin position="156"/>
        <end position="180"/>
    </location>
</feature>
<dbReference type="Pfam" id="PF11700">
    <property type="entry name" value="ATG22"/>
    <property type="match status" value="1"/>
</dbReference>
<name>A0A9P8A9Q1_MORAP</name>
<evidence type="ECO:0000313" key="10">
    <source>
        <dbReference type="EMBL" id="KAG9326972.1"/>
    </source>
</evidence>
<dbReference type="Gene3D" id="1.20.1250.20">
    <property type="entry name" value="MFS general substrate transporter like domains"/>
    <property type="match status" value="1"/>
</dbReference>
<reference evidence="10" key="1">
    <citation type="submission" date="2021-07" db="EMBL/GenBank/DDBJ databases">
        <title>Draft genome of Mortierella alpina, strain LL118, isolated from an aspen leaf litter sample.</title>
        <authorList>
            <person name="Yang S."/>
            <person name="Vinatzer B.A."/>
        </authorList>
    </citation>
    <scope>NUCLEOTIDE SEQUENCE</scope>
    <source>
        <strain evidence="10">LL118</strain>
    </source>
</reference>
<keyword evidence="6 9" id="KW-0029">Amino-acid transport</keyword>